<name>A0A5N5F7M1_9ROSA</name>
<comment type="caution">
    <text evidence="1">The sequence shown here is derived from an EMBL/GenBank/DDBJ whole genome shotgun (WGS) entry which is preliminary data.</text>
</comment>
<accession>A0A5N5F7M1</accession>
<reference evidence="1 2" key="3">
    <citation type="submission" date="2019-11" db="EMBL/GenBank/DDBJ databases">
        <title>A de novo genome assembly of a pear dwarfing rootstock.</title>
        <authorList>
            <person name="Wang F."/>
            <person name="Wang J."/>
            <person name="Li S."/>
            <person name="Zhang Y."/>
            <person name="Fang M."/>
            <person name="Ma L."/>
            <person name="Zhao Y."/>
            <person name="Jiang S."/>
        </authorList>
    </citation>
    <scope>NUCLEOTIDE SEQUENCE [LARGE SCALE GENOMIC DNA]</scope>
    <source>
        <strain evidence="1">S2</strain>
        <tissue evidence="1">Leaf</tissue>
    </source>
</reference>
<evidence type="ECO:0000313" key="2">
    <source>
        <dbReference type="Proteomes" id="UP000327157"/>
    </source>
</evidence>
<organism evidence="1 2">
    <name type="scientific">Pyrus ussuriensis x Pyrus communis</name>
    <dbReference type="NCBI Taxonomy" id="2448454"/>
    <lineage>
        <taxon>Eukaryota</taxon>
        <taxon>Viridiplantae</taxon>
        <taxon>Streptophyta</taxon>
        <taxon>Embryophyta</taxon>
        <taxon>Tracheophyta</taxon>
        <taxon>Spermatophyta</taxon>
        <taxon>Magnoliopsida</taxon>
        <taxon>eudicotyledons</taxon>
        <taxon>Gunneridae</taxon>
        <taxon>Pentapetalae</taxon>
        <taxon>rosids</taxon>
        <taxon>fabids</taxon>
        <taxon>Rosales</taxon>
        <taxon>Rosaceae</taxon>
        <taxon>Amygdaloideae</taxon>
        <taxon>Maleae</taxon>
        <taxon>Pyrus</taxon>
    </lineage>
</organism>
<evidence type="ECO:0000313" key="1">
    <source>
        <dbReference type="EMBL" id="KAB2594644.1"/>
    </source>
</evidence>
<protein>
    <submittedName>
        <fullName evidence="1">Uncharacterized protein</fullName>
    </submittedName>
</protein>
<keyword evidence="2" id="KW-1185">Reference proteome</keyword>
<reference evidence="1 2" key="1">
    <citation type="submission" date="2019-09" db="EMBL/GenBank/DDBJ databases">
        <authorList>
            <person name="Ou C."/>
        </authorList>
    </citation>
    <scope>NUCLEOTIDE SEQUENCE [LARGE SCALE GENOMIC DNA]</scope>
    <source>
        <strain evidence="1">S2</strain>
        <tissue evidence="1">Leaf</tissue>
    </source>
</reference>
<reference evidence="2" key="2">
    <citation type="submission" date="2019-10" db="EMBL/GenBank/DDBJ databases">
        <title>A de novo genome assembly of a pear dwarfing rootstock.</title>
        <authorList>
            <person name="Wang F."/>
            <person name="Wang J."/>
            <person name="Li S."/>
            <person name="Zhang Y."/>
            <person name="Fang M."/>
            <person name="Ma L."/>
            <person name="Zhao Y."/>
            <person name="Jiang S."/>
        </authorList>
    </citation>
    <scope>NUCLEOTIDE SEQUENCE [LARGE SCALE GENOMIC DNA]</scope>
</reference>
<gene>
    <name evidence="1" type="ORF">D8674_030094</name>
</gene>
<dbReference type="Proteomes" id="UP000327157">
    <property type="component" value="Chromosome 7"/>
</dbReference>
<sequence length="150" mass="16289">MSAASCSRNLELDGGGETVGLQAGLGGAATMQRKVQVGREVWVRTWVWIAEAMQSSISSGQGTRAVVRSDRRRTQSEFVALGSGLCQTSDGVVVEQQRWWMQKTVVPGGSETVMVWYNGQAATRQRVGSATGFRRMAGVELQQQQIVARL</sequence>
<dbReference type="AlphaFoldDB" id="A0A5N5F7M1"/>
<proteinExistence type="predicted"/>
<dbReference type="EMBL" id="SMOL01000781">
    <property type="protein sequence ID" value="KAB2594644.1"/>
    <property type="molecule type" value="Genomic_DNA"/>
</dbReference>